<reference evidence="1" key="1">
    <citation type="submission" date="2019-08" db="EMBL/GenBank/DDBJ databases">
        <authorList>
            <person name="Kucharzyk K."/>
            <person name="Murdoch R.W."/>
            <person name="Higgins S."/>
            <person name="Loffler F."/>
        </authorList>
    </citation>
    <scope>NUCLEOTIDE SEQUENCE</scope>
</reference>
<protein>
    <submittedName>
        <fullName evidence="1">Uncharacterized protein</fullName>
    </submittedName>
</protein>
<sequence>MRPQKIIFQVVVIKTGFDLIPGVDPVNVGQKQVAGLAHNRNIILDVQGHLKIILPVLTGVAVIGQQRVAVEDSQTVKISP</sequence>
<name>A0A645BUI4_9ZZZZ</name>
<accession>A0A645BUI4</accession>
<proteinExistence type="predicted"/>
<evidence type="ECO:0000313" key="1">
    <source>
        <dbReference type="EMBL" id="MPM68281.1"/>
    </source>
</evidence>
<comment type="caution">
    <text evidence="1">The sequence shown here is derived from an EMBL/GenBank/DDBJ whole genome shotgun (WGS) entry which is preliminary data.</text>
</comment>
<dbReference type="AlphaFoldDB" id="A0A645BUI4"/>
<gene>
    <name evidence="1" type="ORF">SDC9_115212</name>
</gene>
<organism evidence="1">
    <name type="scientific">bioreactor metagenome</name>
    <dbReference type="NCBI Taxonomy" id="1076179"/>
    <lineage>
        <taxon>unclassified sequences</taxon>
        <taxon>metagenomes</taxon>
        <taxon>ecological metagenomes</taxon>
    </lineage>
</organism>
<dbReference type="EMBL" id="VSSQ01022171">
    <property type="protein sequence ID" value="MPM68281.1"/>
    <property type="molecule type" value="Genomic_DNA"/>
</dbReference>